<dbReference type="GeneID" id="110985515"/>
<dbReference type="OMA" id="YQFVLCR"/>
<name>A0A8B7ZBB9_ACAPL</name>
<accession>A0A8B7ZBB9</accession>
<dbReference type="Pfam" id="PF14769">
    <property type="entry name" value="CLAMP"/>
    <property type="match status" value="1"/>
</dbReference>
<dbReference type="OrthoDB" id="6103133at2759"/>
<dbReference type="PANTHER" id="PTHR28457:SF2">
    <property type="entry name" value="SIMILAR TO 4930578I06RIK PROTEIN"/>
    <property type="match status" value="1"/>
</dbReference>
<reference evidence="3" key="1">
    <citation type="submission" date="2025-08" db="UniProtKB">
        <authorList>
            <consortium name="RefSeq"/>
        </authorList>
    </citation>
    <scope>IDENTIFICATION</scope>
</reference>
<dbReference type="KEGG" id="aplc:110985515"/>
<dbReference type="Proteomes" id="UP000694845">
    <property type="component" value="Unplaced"/>
</dbReference>
<protein>
    <submittedName>
        <fullName evidence="3">Uncharacterized protein C8orf74-like isoform X1</fullName>
    </submittedName>
</protein>
<gene>
    <name evidence="3" type="primary">LOC110985515</name>
</gene>
<sequence length="319" mass="35916">MAASISAEDAKQVASLPKPQGRLKLARCLNWDLSSFSEDDNMRESILLDYLHDSLMFAASRGFPWQQVCGVLDLAREMQEQTVGQPLGHAIRLYRQKSLEYAEDGRISDKNLKIFTSHLFATFMRHYRLYQFVFMQPRSLMVTKLALEVEPPPDTIHLKESKPQHIWEYDQKLAAIEGEEQARMEALQAEREELLRQEPDADRPLVALEESGGPLQQEILSRAIREATNLRGSHTERLLQAKVEETHEDLDYYFEKTALPRPAALGPPPRTKSPPRLPARSKTASTKSGGGGGKNSLGRDLPKGSAKSLRSKTPKSVKS</sequence>
<dbReference type="AlphaFoldDB" id="A0A8B7ZBB9"/>
<dbReference type="PANTHER" id="PTHR28457">
    <property type="entry name" value="COILED-COIL DOMAIN-CONTAINING PROTEIN 189"/>
    <property type="match status" value="1"/>
</dbReference>
<evidence type="ECO:0000313" key="3">
    <source>
        <dbReference type="RefSeq" id="XP_022102282.1"/>
    </source>
</evidence>
<feature type="compositionally biased region" description="Basic residues" evidence="1">
    <location>
        <begin position="309"/>
        <end position="319"/>
    </location>
</feature>
<dbReference type="RefSeq" id="XP_022102282.1">
    <property type="nucleotide sequence ID" value="XM_022246590.1"/>
</dbReference>
<organism evidence="2 3">
    <name type="scientific">Acanthaster planci</name>
    <name type="common">Crown-of-thorns starfish</name>
    <dbReference type="NCBI Taxonomy" id="133434"/>
    <lineage>
        <taxon>Eukaryota</taxon>
        <taxon>Metazoa</taxon>
        <taxon>Echinodermata</taxon>
        <taxon>Eleutherozoa</taxon>
        <taxon>Asterozoa</taxon>
        <taxon>Asteroidea</taxon>
        <taxon>Valvatacea</taxon>
        <taxon>Valvatida</taxon>
        <taxon>Acanthasteridae</taxon>
        <taxon>Acanthaster</taxon>
    </lineage>
</organism>
<feature type="compositionally biased region" description="Pro residues" evidence="1">
    <location>
        <begin position="265"/>
        <end position="277"/>
    </location>
</feature>
<dbReference type="CTD" id="203076"/>
<keyword evidence="2" id="KW-1185">Reference proteome</keyword>
<proteinExistence type="predicted"/>
<dbReference type="InterPro" id="IPR032727">
    <property type="entry name" value="CLAMP"/>
</dbReference>
<feature type="region of interest" description="Disordered" evidence="1">
    <location>
        <begin position="258"/>
        <end position="319"/>
    </location>
</feature>
<evidence type="ECO:0000313" key="2">
    <source>
        <dbReference type="Proteomes" id="UP000694845"/>
    </source>
</evidence>
<evidence type="ECO:0000256" key="1">
    <source>
        <dbReference type="SAM" id="MobiDB-lite"/>
    </source>
</evidence>